<dbReference type="OrthoDB" id="9816028at2"/>
<name>T1XMK4_VARPD</name>
<dbReference type="GO" id="GO:0015074">
    <property type="term" value="P:DNA integration"/>
    <property type="evidence" value="ECO:0007669"/>
    <property type="project" value="InterPro"/>
</dbReference>
<protein>
    <submittedName>
        <fullName evidence="2">Integrase core domain-containing protein</fullName>
    </submittedName>
</protein>
<evidence type="ECO:0000259" key="1">
    <source>
        <dbReference type="Pfam" id="PF13683"/>
    </source>
</evidence>
<evidence type="ECO:0000313" key="3">
    <source>
        <dbReference type="Proteomes" id="UP000016223"/>
    </source>
</evidence>
<dbReference type="KEGG" id="vpd:VAPA_2c12900"/>
<reference evidence="2 3" key="1">
    <citation type="submission" date="2012-10" db="EMBL/GenBank/DDBJ databases">
        <title>Genome sequence of Variovorax paradoxus B4.</title>
        <authorList>
            <person name="Schuldes J."/>
            <person name="Brandt U."/>
            <person name="Hiessl S."/>
            <person name="Wuebbeler J.H."/>
            <person name="Thuermer A."/>
            <person name="Steinbuechel A."/>
            <person name="Daniel R."/>
        </authorList>
    </citation>
    <scope>NUCLEOTIDE SEQUENCE [LARGE SCALE GENOMIC DNA]</scope>
    <source>
        <strain evidence="2 3">B4</strain>
    </source>
</reference>
<organism evidence="2 3">
    <name type="scientific">Variovorax paradoxus B4</name>
    <dbReference type="NCBI Taxonomy" id="1246301"/>
    <lineage>
        <taxon>Bacteria</taxon>
        <taxon>Pseudomonadati</taxon>
        <taxon>Pseudomonadota</taxon>
        <taxon>Betaproteobacteria</taxon>
        <taxon>Burkholderiales</taxon>
        <taxon>Comamonadaceae</taxon>
        <taxon>Variovorax</taxon>
    </lineage>
</organism>
<proteinExistence type="predicted"/>
<feature type="domain" description="Integrase catalytic" evidence="1">
    <location>
        <begin position="102"/>
        <end position="147"/>
    </location>
</feature>
<dbReference type="HOGENOM" id="CLU_1539372_0_0_4"/>
<gene>
    <name evidence="2" type="ORF">VAPA_2c12900</name>
</gene>
<dbReference type="EMBL" id="CP003912">
    <property type="protein sequence ID" value="AGU53843.1"/>
    <property type="molecule type" value="Genomic_DNA"/>
</dbReference>
<dbReference type="Proteomes" id="UP000016223">
    <property type="component" value="Chromosome 2"/>
</dbReference>
<evidence type="ECO:0000313" key="2">
    <source>
        <dbReference type="EMBL" id="AGU53843.1"/>
    </source>
</evidence>
<accession>T1XMK4</accession>
<dbReference type="Pfam" id="PF13683">
    <property type="entry name" value="rve_3"/>
    <property type="match status" value="1"/>
</dbReference>
<sequence length="174" mass="19787">MTRIEVAPEVLDVFDRPIDRPAISRRSRVPQARRAAGASMIEECDQSERLACWSVGSPAVSAGCAHRHDPEPSCRAFRGWRRPPASVASDRAGTARAERLALHRKFRDECPNEQAFETLRRARTIVTRSRREDNEVRPHSSCQRMRPAKFEPVQQPQRSIRLASPCFRVMLCIA</sequence>
<dbReference type="AlphaFoldDB" id="T1XMK4"/>
<dbReference type="InterPro" id="IPR001584">
    <property type="entry name" value="Integrase_cat-core"/>
</dbReference>